<evidence type="ECO:0000313" key="4">
    <source>
        <dbReference type="Proteomes" id="UP000281112"/>
    </source>
</evidence>
<dbReference type="GO" id="GO:0003677">
    <property type="term" value="F:DNA binding"/>
    <property type="evidence" value="ECO:0007669"/>
    <property type="project" value="InterPro"/>
</dbReference>
<dbReference type="OrthoDB" id="9057547at2"/>
<comment type="caution">
    <text evidence="3">The sequence shown here is derived from an EMBL/GenBank/DDBJ whole genome shotgun (WGS) entry which is preliminary data.</text>
</comment>
<keyword evidence="1" id="KW-0233">DNA recombination</keyword>
<evidence type="ECO:0000256" key="1">
    <source>
        <dbReference type="ARBA" id="ARBA00023172"/>
    </source>
</evidence>
<dbReference type="EMBL" id="RJVQ01000007">
    <property type="protein sequence ID" value="RQW62056.1"/>
    <property type="molecule type" value="Genomic_DNA"/>
</dbReference>
<dbReference type="InterPro" id="IPR002104">
    <property type="entry name" value="Integrase_catalytic"/>
</dbReference>
<sequence length="197" mass="22988">MVALHAWETIWIAYKPLLDERLKLWRKKYNKGIKSYPDCLWLTETGKPVNPNDVQAAFRQAREEIQETNDTFPMVTPHWLRHTFACGLISNYCDKLGIEIDPDNEVQLHQIHQSVTDLLGHKDMATTERYIRTIKRIVNRRLLPDITYRLAKDGNTILNAGIMPDSLEKVDSQINWQETVEHHRLLTVSKCPLQQTC</sequence>
<evidence type="ECO:0000313" key="3">
    <source>
        <dbReference type="EMBL" id="RQW62056.1"/>
    </source>
</evidence>
<dbReference type="SUPFAM" id="SSF56349">
    <property type="entry name" value="DNA breaking-rejoining enzymes"/>
    <property type="match status" value="1"/>
</dbReference>
<dbReference type="AlphaFoldDB" id="A0A3N9U2A7"/>
<dbReference type="Proteomes" id="UP000281112">
    <property type="component" value="Unassembled WGS sequence"/>
</dbReference>
<gene>
    <name evidence="3" type="ORF">EES38_15150</name>
</gene>
<feature type="domain" description="Tyr recombinase" evidence="2">
    <location>
        <begin position="14"/>
        <end position="94"/>
    </location>
</feature>
<reference evidence="3 4" key="1">
    <citation type="submission" date="2018-11" db="EMBL/GenBank/DDBJ databases">
        <title>Vibrio LJC006 sp. nov., isolated from seawater during the bloom of the enteromorpha.</title>
        <authorList>
            <person name="Liang J."/>
        </authorList>
    </citation>
    <scope>NUCLEOTIDE SEQUENCE [LARGE SCALE GENOMIC DNA]</scope>
    <source>
        <strain evidence="3 4">LJC006</strain>
    </source>
</reference>
<dbReference type="Gene3D" id="1.10.443.10">
    <property type="entry name" value="Intergrase catalytic core"/>
    <property type="match status" value="1"/>
</dbReference>
<name>A0A3N9U2A7_9VIBR</name>
<protein>
    <submittedName>
        <fullName evidence="3">Site-specific integrase</fullName>
    </submittedName>
</protein>
<dbReference type="GO" id="GO:0006310">
    <property type="term" value="P:DNA recombination"/>
    <property type="evidence" value="ECO:0007669"/>
    <property type="project" value="UniProtKB-KW"/>
</dbReference>
<dbReference type="GO" id="GO:0015074">
    <property type="term" value="P:DNA integration"/>
    <property type="evidence" value="ECO:0007669"/>
    <property type="project" value="InterPro"/>
</dbReference>
<keyword evidence="4" id="KW-1185">Reference proteome</keyword>
<dbReference type="CDD" id="cd00397">
    <property type="entry name" value="DNA_BRE_C"/>
    <property type="match status" value="1"/>
</dbReference>
<evidence type="ECO:0000259" key="2">
    <source>
        <dbReference type="Pfam" id="PF00589"/>
    </source>
</evidence>
<organism evidence="3 4">
    <name type="scientific">Vibrio viridaestus</name>
    <dbReference type="NCBI Taxonomy" id="2487322"/>
    <lineage>
        <taxon>Bacteria</taxon>
        <taxon>Pseudomonadati</taxon>
        <taxon>Pseudomonadota</taxon>
        <taxon>Gammaproteobacteria</taxon>
        <taxon>Vibrionales</taxon>
        <taxon>Vibrionaceae</taxon>
        <taxon>Vibrio</taxon>
    </lineage>
</organism>
<dbReference type="Pfam" id="PF00589">
    <property type="entry name" value="Phage_integrase"/>
    <property type="match status" value="1"/>
</dbReference>
<proteinExistence type="predicted"/>
<accession>A0A3N9U2A7</accession>
<dbReference type="InterPro" id="IPR013762">
    <property type="entry name" value="Integrase-like_cat_sf"/>
</dbReference>
<dbReference type="InterPro" id="IPR011010">
    <property type="entry name" value="DNA_brk_join_enz"/>
</dbReference>